<dbReference type="PANTHER" id="PTHR40275:SF1">
    <property type="entry name" value="SSL7038 PROTEIN"/>
    <property type="match status" value="1"/>
</dbReference>
<dbReference type="InterPro" id="IPR001387">
    <property type="entry name" value="Cro/C1-type_HTH"/>
</dbReference>
<dbReference type="RefSeq" id="WP_377375664.1">
    <property type="nucleotide sequence ID" value="NZ_JBHSSW010000004.1"/>
</dbReference>
<accession>A0ABW1S6D9</accession>
<keyword evidence="2" id="KW-1185">Reference proteome</keyword>
<dbReference type="Proteomes" id="UP001596303">
    <property type="component" value="Unassembled WGS sequence"/>
</dbReference>
<gene>
    <name evidence="1" type="ORF">ACFQDM_03730</name>
</gene>
<evidence type="ECO:0000313" key="1">
    <source>
        <dbReference type="EMBL" id="MFC6197170.1"/>
    </source>
</evidence>
<comment type="caution">
    <text evidence="1">The sequence shown here is derived from an EMBL/GenBank/DDBJ whole genome shotgun (WGS) entry which is preliminary data.</text>
</comment>
<organism evidence="1 2">
    <name type="scientific">Ponticaulis profundi</name>
    <dbReference type="NCBI Taxonomy" id="2665222"/>
    <lineage>
        <taxon>Bacteria</taxon>
        <taxon>Pseudomonadati</taxon>
        <taxon>Pseudomonadota</taxon>
        <taxon>Alphaproteobacteria</taxon>
        <taxon>Hyphomonadales</taxon>
        <taxon>Hyphomonadaceae</taxon>
        <taxon>Ponticaulis</taxon>
    </lineage>
</organism>
<dbReference type="NCBIfam" id="TIGR02684">
    <property type="entry name" value="dnstrm_HI1420"/>
    <property type="match status" value="1"/>
</dbReference>
<dbReference type="CDD" id="cd00093">
    <property type="entry name" value="HTH_XRE"/>
    <property type="match status" value="1"/>
</dbReference>
<dbReference type="PANTHER" id="PTHR40275">
    <property type="entry name" value="SSL7038 PROTEIN"/>
    <property type="match status" value="1"/>
</dbReference>
<reference evidence="2" key="1">
    <citation type="journal article" date="2019" name="Int. J. Syst. Evol. Microbiol.">
        <title>The Global Catalogue of Microorganisms (GCM) 10K type strain sequencing project: providing services to taxonomists for standard genome sequencing and annotation.</title>
        <authorList>
            <consortium name="The Broad Institute Genomics Platform"/>
            <consortium name="The Broad Institute Genome Sequencing Center for Infectious Disease"/>
            <person name="Wu L."/>
            <person name="Ma J."/>
        </authorList>
    </citation>
    <scope>NUCLEOTIDE SEQUENCE [LARGE SCALE GENOMIC DNA]</scope>
    <source>
        <strain evidence="2">CGMCC-1.15741</strain>
    </source>
</reference>
<sequence>MNRPTTDFNASDYMQTKEDVIAYIDALLEENDPAFFMACLRDIAKSHGMTALAQEAGLSRQGLYKALSENGQPLFSTVTEILRALGFRLSVKPLETA</sequence>
<proteinExistence type="predicted"/>
<dbReference type="InterPro" id="IPR014057">
    <property type="entry name" value="HI1420"/>
</dbReference>
<dbReference type="Pfam" id="PF21716">
    <property type="entry name" value="dnstrm_HI1420"/>
    <property type="match status" value="1"/>
</dbReference>
<name>A0ABW1S6D9_9PROT</name>
<dbReference type="SUPFAM" id="SSF47413">
    <property type="entry name" value="lambda repressor-like DNA-binding domains"/>
    <property type="match status" value="1"/>
</dbReference>
<evidence type="ECO:0000313" key="2">
    <source>
        <dbReference type="Proteomes" id="UP001596303"/>
    </source>
</evidence>
<protein>
    <submittedName>
        <fullName evidence="1">Addiction module antidote protein</fullName>
    </submittedName>
</protein>
<dbReference type="EMBL" id="JBHSSW010000004">
    <property type="protein sequence ID" value="MFC6197170.1"/>
    <property type="molecule type" value="Genomic_DNA"/>
</dbReference>
<dbReference type="InterPro" id="IPR010982">
    <property type="entry name" value="Lambda_DNA-bd_dom_sf"/>
</dbReference>